<dbReference type="Pfam" id="PF04247">
    <property type="entry name" value="SirB"/>
    <property type="match status" value="1"/>
</dbReference>
<feature type="transmembrane region" description="Helical" evidence="1">
    <location>
        <begin position="73"/>
        <end position="91"/>
    </location>
</feature>
<feature type="transmembrane region" description="Helical" evidence="1">
    <location>
        <begin position="103"/>
        <end position="120"/>
    </location>
</feature>
<dbReference type="AlphaFoldDB" id="A0A369CHC2"/>
<evidence type="ECO:0000313" key="3">
    <source>
        <dbReference type="Proteomes" id="UP000252707"/>
    </source>
</evidence>
<keyword evidence="1" id="KW-0812">Transmembrane</keyword>
<dbReference type="GO" id="GO:0005886">
    <property type="term" value="C:plasma membrane"/>
    <property type="evidence" value="ECO:0007669"/>
    <property type="project" value="TreeGrafter"/>
</dbReference>
<dbReference type="InterPro" id="IPR007360">
    <property type="entry name" value="SirB"/>
</dbReference>
<dbReference type="Proteomes" id="UP000252707">
    <property type="component" value="Unassembled WGS sequence"/>
</dbReference>
<reference evidence="2 3" key="1">
    <citation type="submission" date="2018-07" db="EMBL/GenBank/DDBJ databases">
        <title>Genomic Encyclopedia of Type Strains, Phase IV (KMG-IV): sequencing the most valuable type-strain genomes for metagenomic binning, comparative biology and taxonomic classification.</title>
        <authorList>
            <person name="Goeker M."/>
        </authorList>
    </citation>
    <scope>NUCLEOTIDE SEQUENCE [LARGE SCALE GENOMIC DNA]</scope>
    <source>
        <strain evidence="2 3">DSM 26407</strain>
    </source>
</reference>
<feature type="transmembrane region" description="Helical" evidence="1">
    <location>
        <begin position="6"/>
        <end position="28"/>
    </location>
</feature>
<evidence type="ECO:0000256" key="1">
    <source>
        <dbReference type="SAM" id="Phobius"/>
    </source>
</evidence>
<gene>
    <name evidence="2" type="ORF">DFQ59_101392</name>
</gene>
<name>A0A369CHC2_9GAMM</name>
<keyword evidence="3" id="KW-1185">Reference proteome</keyword>
<comment type="caution">
    <text evidence="2">The sequence shown here is derived from an EMBL/GenBank/DDBJ whole genome shotgun (WGS) entry which is preliminary data.</text>
</comment>
<keyword evidence="1" id="KW-0472">Membrane</keyword>
<dbReference type="EMBL" id="QPJY01000001">
    <property type="protein sequence ID" value="RCX33093.1"/>
    <property type="molecule type" value="Genomic_DNA"/>
</dbReference>
<dbReference type="PIRSF" id="PIRSF005610">
    <property type="entry name" value="SirB"/>
    <property type="match status" value="1"/>
</dbReference>
<dbReference type="RefSeq" id="WP_114277973.1">
    <property type="nucleotide sequence ID" value="NZ_QPJY01000001.1"/>
</dbReference>
<dbReference type="OrthoDB" id="5588650at2"/>
<keyword evidence="1" id="KW-1133">Transmembrane helix</keyword>
<organism evidence="2 3">
    <name type="scientific">Thioalbus denitrificans</name>
    <dbReference type="NCBI Taxonomy" id="547122"/>
    <lineage>
        <taxon>Bacteria</taxon>
        <taxon>Pseudomonadati</taxon>
        <taxon>Pseudomonadota</taxon>
        <taxon>Gammaproteobacteria</taxon>
        <taxon>Chromatiales</taxon>
        <taxon>Ectothiorhodospiraceae</taxon>
        <taxon>Thioalbus</taxon>
    </lineage>
</organism>
<sequence length="129" mass="14173">MSLYLALKGVHVTCVILSLTGFVVRGAWMMRGSALLDRRWVRVAPHVVDTLLLASAVALALLSHQYPGVHDWLTAKVTGLLVYIILGSIALRRGRSRRIRIGFWVAALATFGYIVAVALTRDPFPLGIH</sequence>
<accession>A0A369CHC2</accession>
<feature type="transmembrane region" description="Helical" evidence="1">
    <location>
        <begin position="40"/>
        <end position="61"/>
    </location>
</feature>
<evidence type="ECO:0000313" key="2">
    <source>
        <dbReference type="EMBL" id="RCX33093.1"/>
    </source>
</evidence>
<dbReference type="PANTHER" id="PTHR39594">
    <property type="entry name" value="PROTEIN YCHQ"/>
    <property type="match status" value="1"/>
</dbReference>
<proteinExistence type="predicted"/>
<protein>
    <submittedName>
        <fullName evidence="2">Putative membrane protein SirB2</fullName>
    </submittedName>
</protein>
<dbReference type="PANTHER" id="PTHR39594:SF1">
    <property type="entry name" value="PROTEIN YCHQ"/>
    <property type="match status" value="1"/>
</dbReference>